<accession>A0A0R3S3Z9</accession>
<dbReference type="Proteomes" id="UP000050640">
    <property type="component" value="Unplaced"/>
</dbReference>
<proteinExistence type="predicted"/>
<organism evidence="1 2">
    <name type="scientific">Elaeophora elaphi</name>
    <dbReference type="NCBI Taxonomy" id="1147741"/>
    <lineage>
        <taxon>Eukaryota</taxon>
        <taxon>Metazoa</taxon>
        <taxon>Ecdysozoa</taxon>
        <taxon>Nematoda</taxon>
        <taxon>Chromadorea</taxon>
        <taxon>Rhabditida</taxon>
        <taxon>Spirurina</taxon>
        <taxon>Spiruromorpha</taxon>
        <taxon>Filarioidea</taxon>
        <taxon>Onchocercidae</taxon>
        <taxon>Elaeophora</taxon>
    </lineage>
</organism>
<evidence type="ECO:0000313" key="2">
    <source>
        <dbReference type="WBParaSite" id="EEL_0000950301-mRNA-1"/>
    </source>
</evidence>
<keyword evidence="1" id="KW-1185">Reference proteome</keyword>
<sequence length="171" mass="19120">MYIVTIVLAVELIRCILKLLYERKKYQISKKEIPVLLADKDSLGENTVYKETISTSLPKTAKNDDNFAKQLEQKSSGTLFGHAQNGASTSFGRMLSNLNGVDATQSTLDKNISQKPRLEMTERSRKKLITAKSIEISNTGGAHIEKNLKLNISMPSERTQVENISEEKCKT</sequence>
<name>A0A0R3S3Z9_9BILA</name>
<evidence type="ECO:0000313" key="1">
    <source>
        <dbReference type="Proteomes" id="UP000050640"/>
    </source>
</evidence>
<dbReference type="AlphaFoldDB" id="A0A0R3S3Z9"/>
<dbReference type="WBParaSite" id="EEL_0000950301-mRNA-1">
    <property type="protein sequence ID" value="EEL_0000950301-mRNA-1"/>
    <property type="gene ID" value="EEL_0000950301"/>
</dbReference>
<protein>
    <submittedName>
        <fullName evidence="2">Uncharacterized protein</fullName>
    </submittedName>
</protein>
<reference evidence="2" key="1">
    <citation type="submission" date="2017-02" db="UniProtKB">
        <authorList>
            <consortium name="WormBaseParasite"/>
        </authorList>
    </citation>
    <scope>IDENTIFICATION</scope>
</reference>